<evidence type="ECO:0000256" key="5">
    <source>
        <dbReference type="ARBA" id="ARBA00041396"/>
    </source>
</evidence>
<comment type="caution">
    <text evidence="9">The sequence shown here is derived from an EMBL/GenBank/DDBJ whole genome shotgun (WGS) entry which is preliminary data.</text>
</comment>
<comment type="catalytic activity">
    <reaction evidence="3">
        <text>a 1,2-diacyl-sn-glycero-3-phospho-(1D-myo-inositol 4-phosphate) + H2O = a 1,2-diacyl-sn-glycero-3-phospho-(1D-myo-inositol) + phosphate</text>
        <dbReference type="Rhea" id="RHEA:55652"/>
        <dbReference type="ChEBI" id="CHEBI:15377"/>
        <dbReference type="ChEBI" id="CHEBI:43474"/>
        <dbReference type="ChEBI" id="CHEBI:57880"/>
        <dbReference type="ChEBI" id="CHEBI:58178"/>
    </reaction>
    <physiologicalReaction direction="left-to-right" evidence="3">
        <dbReference type="Rhea" id="RHEA:55653"/>
    </physiologicalReaction>
</comment>
<organism evidence="9 10">
    <name type="scientific">Littorina saxatilis</name>
    <dbReference type="NCBI Taxonomy" id="31220"/>
    <lineage>
        <taxon>Eukaryota</taxon>
        <taxon>Metazoa</taxon>
        <taxon>Spiralia</taxon>
        <taxon>Lophotrochozoa</taxon>
        <taxon>Mollusca</taxon>
        <taxon>Gastropoda</taxon>
        <taxon>Caenogastropoda</taxon>
        <taxon>Littorinimorpha</taxon>
        <taxon>Littorinoidea</taxon>
        <taxon>Littorinidae</taxon>
        <taxon>Littorina</taxon>
    </lineage>
</organism>
<dbReference type="PANTHER" id="PTHR45662">
    <property type="entry name" value="PHOSPHATIDYLINOSITIDE PHOSPHATASE SAC1"/>
    <property type="match status" value="1"/>
</dbReference>
<name>A0AAN9C078_9CAEN</name>
<evidence type="ECO:0000256" key="2">
    <source>
        <dbReference type="ARBA" id="ARBA00036631"/>
    </source>
</evidence>
<keyword evidence="7" id="KW-0812">Transmembrane</keyword>
<dbReference type="PANTHER" id="PTHR45662:SF2">
    <property type="entry name" value="PHOSPHATIDYLINOSITOL-3-PHOSPHATASE SAC1"/>
    <property type="match status" value="1"/>
</dbReference>
<accession>A0AAN9C078</accession>
<dbReference type="Proteomes" id="UP001374579">
    <property type="component" value="Unassembled WGS sequence"/>
</dbReference>
<dbReference type="GO" id="GO:0046856">
    <property type="term" value="P:phosphatidylinositol dephosphorylation"/>
    <property type="evidence" value="ECO:0007669"/>
    <property type="project" value="TreeGrafter"/>
</dbReference>
<dbReference type="Pfam" id="PF02383">
    <property type="entry name" value="Syja_N"/>
    <property type="match status" value="1"/>
</dbReference>
<dbReference type="GO" id="GO:0043812">
    <property type="term" value="F:phosphatidylinositol-4-phosphate phosphatase activity"/>
    <property type="evidence" value="ECO:0007669"/>
    <property type="project" value="TreeGrafter"/>
</dbReference>
<reference evidence="9 10" key="1">
    <citation type="submission" date="2024-02" db="EMBL/GenBank/DDBJ databases">
        <title>Chromosome-scale genome assembly of the rough periwinkle Littorina saxatilis.</title>
        <authorList>
            <person name="De Jode A."/>
            <person name="Faria R."/>
            <person name="Formenti G."/>
            <person name="Sims Y."/>
            <person name="Smith T.P."/>
            <person name="Tracey A."/>
            <person name="Wood J.M.D."/>
            <person name="Zagrodzka Z.B."/>
            <person name="Johannesson K."/>
            <person name="Butlin R.K."/>
            <person name="Leder E.H."/>
        </authorList>
    </citation>
    <scope>NUCLEOTIDE SEQUENCE [LARGE SCALE GENOMIC DNA]</scope>
    <source>
        <strain evidence="9">Snail1</strain>
        <tissue evidence="9">Muscle</tissue>
    </source>
</reference>
<evidence type="ECO:0000259" key="8">
    <source>
        <dbReference type="PROSITE" id="PS50275"/>
    </source>
</evidence>
<feature type="transmembrane region" description="Helical" evidence="7">
    <location>
        <begin position="519"/>
        <end position="541"/>
    </location>
</feature>
<dbReference type="EMBL" id="JBAMIC010000001">
    <property type="protein sequence ID" value="KAK7114538.1"/>
    <property type="molecule type" value="Genomic_DNA"/>
</dbReference>
<protein>
    <recommendedName>
        <fullName evidence="4">Phosphatidylinositol-3-phosphatase SAC1</fullName>
        <ecNumber evidence="1">3.1.3.64</ecNumber>
    </recommendedName>
    <alternativeName>
        <fullName evidence="6">Phosphatidylinositol-4-phosphate phosphatase</fullName>
    </alternativeName>
    <alternativeName>
        <fullName evidence="5">Suppressor of actin mutations 1-like protein</fullName>
    </alternativeName>
</protein>
<keyword evidence="7" id="KW-1133">Transmembrane helix</keyword>
<evidence type="ECO:0000313" key="9">
    <source>
        <dbReference type="EMBL" id="KAK7114538.1"/>
    </source>
</evidence>
<comment type="catalytic activity">
    <reaction evidence="2">
        <text>a 1,2-diacyl-sn-glycero-3-phospho-(1D-myo-inositol-3-phosphate) + H2O = a 1,2-diacyl-sn-glycero-3-phospho-(1D-myo-inositol) + phosphate</text>
        <dbReference type="Rhea" id="RHEA:12316"/>
        <dbReference type="ChEBI" id="CHEBI:15377"/>
        <dbReference type="ChEBI" id="CHEBI:43474"/>
        <dbReference type="ChEBI" id="CHEBI:57880"/>
        <dbReference type="ChEBI" id="CHEBI:58088"/>
        <dbReference type="EC" id="3.1.3.64"/>
    </reaction>
    <physiologicalReaction direction="left-to-right" evidence="2">
        <dbReference type="Rhea" id="RHEA:12317"/>
    </physiologicalReaction>
</comment>
<feature type="domain" description="SAC" evidence="8">
    <location>
        <begin position="120"/>
        <end position="448"/>
    </location>
</feature>
<evidence type="ECO:0000256" key="4">
    <source>
        <dbReference type="ARBA" id="ARBA00040795"/>
    </source>
</evidence>
<dbReference type="GO" id="GO:0005783">
    <property type="term" value="C:endoplasmic reticulum"/>
    <property type="evidence" value="ECO:0007669"/>
    <property type="project" value="TreeGrafter"/>
</dbReference>
<evidence type="ECO:0000313" key="10">
    <source>
        <dbReference type="Proteomes" id="UP001374579"/>
    </source>
</evidence>
<dbReference type="GO" id="GO:0004438">
    <property type="term" value="F:phosphatidylinositol-3-phosphate phosphatase activity"/>
    <property type="evidence" value="ECO:0007669"/>
    <property type="project" value="UniProtKB-EC"/>
</dbReference>
<keyword evidence="7" id="KW-0472">Membrane</keyword>
<evidence type="ECO:0000256" key="6">
    <source>
        <dbReference type="ARBA" id="ARBA00041911"/>
    </source>
</evidence>
<sequence length="593" mass="68130">MAVHEVLRLHITSEKFIIEPRSQDGELLIIDRVTQEITLQANEGQIPASAITKQIYGIMGIIRLVAGPYLIVITKREKVGEVMGHTIWRVTDTEMHSYKRTTTHLTESQNSLNRVYLSLVEMMLKTESFYFSPTFDLTHTLQRLHNTSPDFNSLALHERADQRFVWNGHVLKELTQQAELGQYCLPVVLGFIEISSCQINGKSFDYILISRRCVFRAGTRFNVRGVDLEGQVANFVETEQIVQYDGHRCSFVQTRGSIPLFWSQCANLKRLPGPTILNTSHIEAFQKHFDDQIYNYGYQVLVNLVNHKGSEHQMEKMFAQTVDLAQNKNIKYESFDFHKEVKGMRFDRLSILIDRLENDRKRFGYFHQTREGTVLMKQCGVFRTNCMDCLDRTNVLQSMLALATLEEQLLRLDVLNSGQRLADQKQFDTIFRNLWADNADAISKQYAGTGALKTDFTRTGKRTIKGALMDGWNSAVRYVKNNFQDGSRQDAIDLFLGNHIVEETEGLSVRSPLATQRDWKFYAIPVICLIAMAMLIISLLMPGEDQREQLMYVLFWGSALAISMAVMMLFGTTFVDQPRLTQDKLWNLPHDFA</sequence>
<evidence type="ECO:0000256" key="3">
    <source>
        <dbReference type="ARBA" id="ARBA00036807"/>
    </source>
</evidence>
<dbReference type="InterPro" id="IPR002013">
    <property type="entry name" value="SAC_dom"/>
</dbReference>
<proteinExistence type="predicted"/>
<evidence type="ECO:0000256" key="7">
    <source>
        <dbReference type="SAM" id="Phobius"/>
    </source>
</evidence>
<evidence type="ECO:0000256" key="1">
    <source>
        <dbReference type="ARBA" id="ARBA00013038"/>
    </source>
</evidence>
<dbReference type="EC" id="3.1.3.64" evidence="1"/>
<keyword evidence="10" id="KW-1185">Reference proteome</keyword>
<dbReference type="PROSITE" id="PS50275">
    <property type="entry name" value="SAC"/>
    <property type="match status" value="1"/>
</dbReference>
<feature type="transmembrane region" description="Helical" evidence="7">
    <location>
        <begin position="553"/>
        <end position="575"/>
    </location>
</feature>
<gene>
    <name evidence="9" type="ORF">V1264_000589</name>
</gene>
<dbReference type="AlphaFoldDB" id="A0AAN9C078"/>